<organism evidence="3 4">
    <name type="scientific">Telmatocola sphagniphila</name>
    <dbReference type="NCBI Taxonomy" id="1123043"/>
    <lineage>
        <taxon>Bacteria</taxon>
        <taxon>Pseudomonadati</taxon>
        <taxon>Planctomycetota</taxon>
        <taxon>Planctomycetia</taxon>
        <taxon>Gemmatales</taxon>
        <taxon>Gemmataceae</taxon>
    </lineage>
</organism>
<evidence type="ECO:0000256" key="1">
    <source>
        <dbReference type="ARBA" id="ARBA00006420"/>
    </source>
</evidence>
<dbReference type="AlphaFoldDB" id="A0A8E6B1F8"/>
<dbReference type="SUPFAM" id="SSF117916">
    <property type="entry name" value="Fe-S cluster assembly (FSCA) domain-like"/>
    <property type="match status" value="1"/>
</dbReference>
<evidence type="ECO:0000313" key="3">
    <source>
        <dbReference type="EMBL" id="QVL29821.1"/>
    </source>
</evidence>
<dbReference type="Pfam" id="PF01106">
    <property type="entry name" value="NifU"/>
    <property type="match status" value="1"/>
</dbReference>
<feature type="domain" description="NIF system FeS cluster assembly NifU C-terminal" evidence="2">
    <location>
        <begin position="8"/>
        <end position="71"/>
    </location>
</feature>
<comment type="similarity">
    <text evidence="1">Belongs to the NifU family.</text>
</comment>
<dbReference type="Gene3D" id="3.30.300.130">
    <property type="entry name" value="Fe-S cluster assembly (FSCA)"/>
    <property type="match status" value="1"/>
</dbReference>
<reference evidence="3" key="1">
    <citation type="submission" date="2021-05" db="EMBL/GenBank/DDBJ databases">
        <title>Complete genome sequence of the cellulolytic planctomycete Telmatocola sphagniphila SP2T and characterization of the first cellulase from planctomycetes.</title>
        <authorList>
            <person name="Rakitin A.L."/>
            <person name="Beletsky A.V."/>
            <person name="Naumoff D.G."/>
            <person name="Kulichevskaya I.S."/>
            <person name="Mardanov A.V."/>
            <person name="Ravin N.V."/>
            <person name="Dedysh S.N."/>
        </authorList>
    </citation>
    <scope>NUCLEOTIDE SEQUENCE</scope>
    <source>
        <strain evidence="3">SP2T</strain>
    </source>
</reference>
<gene>
    <name evidence="3" type="ORF">KIH39_13165</name>
</gene>
<sequence>MQDLRSRVESVLKAEVAPALELDGTGIEVLDVTDGVARLRLNGVCAGCPASIMTVVMGIEQELRSRMPEIEYLEAVP</sequence>
<dbReference type="EMBL" id="CP074694">
    <property type="protein sequence ID" value="QVL29821.1"/>
    <property type="molecule type" value="Genomic_DNA"/>
</dbReference>
<dbReference type="PANTHER" id="PTHR11178">
    <property type="entry name" value="IRON-SULFUR CLUSTER SCAFFOLD PROTEIN NFU-RELATED"/>
    <property type="match status" value="1"/>
</dbReference>
<accession>A0A8E6B1F8</accession>
<keyword evidence="4" id="KW-1185">Reference proteome</keyword>
<evidence type="ECO:0000313" key="4">
    <source>
        <dbReference type="Proteomes" id="UP000676194"/>
    </source>
</evidence>
<dbReference type="RefSeq" id="WP_213493703.1">
    <property type="nucleotide sequence ID" value="NZ_CP074694.1"/>
</dbReference>
<dbReference type="KEGG" id="tsph:KIH39_13165"/>
<evidence type="ECO:0000259" key="2">
    <source>
        <dbReference type="Pfam" id="PF01106"/>
    </source>
</evidence>
<proteinExistence type="inferred from homology"/>
<dbReference type="GO" id="GO:0005506">
    <property type="term" value="F:iron ion binding"/>
    <property type="evidence" value="ECO:0007669"/>
    <property type="project" value="InterPro"/>
</dbReference>
<name>A0A8E6B1F8_9BACT</name>
<dbReference type="InterPro" id="IPR034904">
    <property type="entry name" value="FSCA_dom_sf"/>
</dbReference>
<dbReference type="InterPro" id="IPR001075">
    <property type="entry name" value="NIF_FeS_clus_asmbl_NifU_C"/>
</dbReference>
<dbReference type="PANTHER" id="PTHR11178:SF25">
    <property type="entry name" value="NIFU-LIKE PROTEIN 3, CHLOROPLASTIC"/>
    <property type="match status" value="1"/>
</dbReference>
<protein>
    <submittedName>
        <fullName evidence="3">NifU family protein</fullName>
    </submittedName>
</protein>
<dbReference type="GO" id="GO:0051536">
    <property type="term" value="F:iron-sulfur cluster binding"/>
    <property type="evidence" value="ECO:0007669"/>
    <property type="project" value="InterPro"/>
</dbReference>
<dbReference type="Proteomes" id="UP000676194">
    <property type="component" value="Chromosome"/>
</dbReference>
<dbReference type="GO" id="GO:0016226">
    <property type="term" value="P:iron-sulfur cluster assembly"/>
    <property type="evidence" value="ECO:0007669"/>
    <property type="project" value="InterPro"/>
</dbReference>